<evidence type="ECO:0000313" key="3">
    <source>
        <dbReference type="Proteomes" id="UP000675781"/>
    </source>
</evidence>
<dbReference type="EMBL" id="JAGSOG010000272">
    <property type="protein sequence ID" value="MBR7838264.1"/>
    <property type="molecule type" value="Genomic_DNA"/>
</dbReference>
<reference evidence="2" key="1">
    <citation type="submission" date="2021-04" db="EMBL/GenBank/DDBJ databases">
        <title>Genome based classification of Actinospica acidithermotolerans sp. nov., an actinobacterium isolated from an Indonesian hot spring.</title>
        <authorList>
            <person name="Kusuma A.B."/>
            <person name="Putra K.E."/>
            <person name="Nafisah S."/>
            <person name="Loh J."/>
            <person name="Nouioui I."/>
            <person name="Goodfellow M."/>
        </authorList>
    </citation>
    <scope>NUCLEOTIDE SEQUENCE</scope>
    <source>
        <strain evidence="2">CSCA 57</strain>
    </source>
</reference>
<dbReference type="InterPro" id="IPR020311">
    <property type="entry name" value="Uncharacterised_Rv0898c"/>
</dbReference>
<evidence type="ECO:0000256" key="1">
    <source>
        <dbReference type="SAM" id="MobiDB-lite"/>
    </source>
</evidence>
<gene>
    <name evidence="2" type="ORF">KDL01_33640</name>
</gene>
<name>A0A941F0N5_9ACTN</name>
<protein>
    <submittedName>
        <fullName evidence="2">DUF2630 family protein</fullName>
    </submittedName>
</protein>
<accession>A0A941F0N5</accession>
<dbReference type="AlphaFoldDB" id="A0A941F0N5"/>
<comment type="caution">
    <text evidence="2">The sequence shown here is derived from an EMBL/GenBank/DDBJ whole genome shotgun (WGS) entry which is preliminary data.</text>
</comment>
<dbReference type="RefSeq" id="WP_212532724.1">
    <property type="nucleotide sequence ID" value="NZ_JAGSOG010000272.1"/>
</dbReference>
<organism evidence="2 3">
    <name type="scientific">Actinospica durhamensis</name>
    <dbReference type="NCBI Taxonomy" id="1508375"/>
    <lineage>
        <taxon>Bacteria</taxon>
        <taxon>Bacillati</taxon>
        <taxon>Actinomycetota</taxon>
        <taxon>Actinomycetes</taxon>
        <taxon>Catenulisporales</taxon>
        <taxon>Actinospicaceae</taxon>
        <taxon>Actinospica</taxon>
    </lineage>
</organism>
<feature type="region of interest" description="Disordered" evidence="1">
    <location>
        <begin position="60"/>
        <end position="82"/>
    </location>
</feature>
<dbReference type="Pfam" id="PF10944">
    <property type="entry name" value="DUF2630"/>
    <property type="match status" value="1"/>
</dbReference>
<evidence type="ECO:0000313" key="2">
    <source>
        <dbReference type="EMBL" id="MBR7838264.1"/>
    </source>
</evidence>
<sequence length="82" mass="9640">MTQNAGEADIRHRIDELISEEHGLRADPEAMDAERRTRLAAVEAELDQCWDLLRQRAARQEFHQDPERAQTRPVRVVERYES</sequence>
<proteinExistence type="predicted"/>
<keyword evidence="3" id="KW-1185">Reference proteome</keyword>
<dbReference type="Proteomes" id="UP000675781">
    <property type="component" value="Unassembled WGS sequence"/>
</dbReference>